<keyword evidence="8" id="KW-1185">Reference proteome</keyword>
<dbReference type="GO" id="GO:0005262">
    <property type="term" value="F:calcium channel activity"/>
    <property type="evidence" value="ECO:0007669"/>
    <property type="project" value="TreeGrafter"/>
</dbReference>
<protein>
    <submittedName>
        <fullName evidence="7">K+-dependent Na+ /Ca+ exchanger related-protein</fullName>
    </submittedName>
</protein>
<feature type="transmembrane region" description="Helical" evidence="5">
    <location>
        <begin position="168"/>
        <end position="192"/>
    </location>
</feature>
<dbReference type="RefSeq" id="WP_061925460.1">
    <property type="nucleotide sequence ID" value="NZ_CP012669.1"/>
</dbReference>
<dbReference type="InterPro" id="IPR004481">
    <property type="entry name" value="K/Na/Ca-exchanger"/>
</dbReference>
<accession>A0A0M3TAM8</accession>
<dbReference type="EMBL" id="CP012669">
    <property type="protein sequence ID" value="ALE17046.1"/>
    <property type="molecule type" value="Genomic_DNA"/>
</dbReference>
<dbReference type="InterPro" id="IPR044880">
    <property type="entry name" value="NCX_ion-bd_dom_sf"/>
</dbReference>
<keyword evidence="2 5" id="KW-0812">Transmembrane</keyword>
<sequence length="312" mass="31592">MIEAIIYSAIGLVALFIGGELLVRGAVSIAQRLGVSSLFTGLVIVGAATSMPEMVASVEAALLGSPELAWGNVVGSNLANTLLILGVAALVMPIALSGTGKRDAVVALVATCVLWAITAAQLASIYVGLVLLAGIAAYVYWRYNHPPHYEQEEDDAEGEGEASYGLPAAIALFVIGVGILVFGGNLLVTGAIDMARLFGVSETVIGLTVVAVGTSLPELAASVAAAMRGKPGLALGNVLGSNIYNILLIGGVTMSVAPMPVPTSLLLYELVLLAASTAALLVILAKAKQIGRVLGAGLVMVFAVNTALAFGV</sequence>
<feature type="transmembrane region" description="Helical" evidence="5">
    <location>
        <begin position="35"/>
        <end position="58"/>
    </location>
</feature>
<feature type="domain" description="Sodium/calcium exchanger membrane region" evidence="6">
    <location>
        <begin position="5"/>
        <end position="143"/>
    </location>
</feature>
<dbReference type="PANTHER" id="PTHR10846">
    <property type="entry name" value="SODIUM/POTASSIUM/CALCIUM EXCHANGER"/>
    <property type="match status" value="1"/>
</dbReference>
<dbReference type="Proteomes" id="UP000057938">
    <property type="component" value="Chromosome"/>
</dbReference>
<feature type="transmembrane region" description="Helical" evidence="5">
    <location>
        <begin position="290"/>
        <end position="310"/>
    </location>
</feature>
<dbReference type="PANTHER" id="PTHR10846:SF8">
    <property type="entry name" value="INNER MEMBRANE PROTEIN YRBG"/>
    <property type="match status" value="1"/>
</dbReference>
<feature type="transmembrane region" description="Helical" evidence="5">
    <location>
        <begin position="6"/>
        <end position="23"/>
    </location>
</feature>
<reference evidence="7 8" key="1">
    <citation type="submission" date="2015-09" db="EMBL/GenBank/DDBJ databases">
        <title>Complete genome sequence of a benzo[a]pyrene-degrading bacterium Altererythrobacter epoxidivorans CGMCC 1.7731T.</title>
        <authorList>
            <person name="Li Z."/>
            <person name="Cheng H."/>
            <person name="Huo Y."/>
            <person name="Xu X."/>
        </authorList>
    </citation>
    <scope>NUCLEOTIDE SEQUENCE [LARGE SCALE GENOMIC DNA]</scope>
    <source>
        <strain evidence="7 8">CGMCC 1.7731</strain>
    </source>
</reference>
<feature type="transmembrane region" description="Helical" evidence="5">
    <location>
        <begin position="265"/>
        <end position="284"/>
    </location>
</feature>
<dbReference type="Gene3D" id="6.10.280.80">
    <property type="entry name" value="NCX, peripheral helical region"/>
    <property type="match status" value="1"/>
</dbReference>
<feature type="transmembrane region" description="Helical" evidence="5">
    <location>
        <begin position="78"/>
        <end position="96"/>
    </location>
</feature>
<dbReference type="KEGG" id="aep:AMC99_01756"/>
<dbReference type="AlphaFoldDB" id="A0A0M3TAM8"/>
<gene>
    <name evidence="7" type="ORF">AMC99_01756</name>
</gene>
<dbReference type="InterPro" id="IPR004837">
    <property type="entry name" value="NaCa_Exmemb"/>
</dbReference>
<dbReference type="Gene3D" id="1.20.1420.30">
    <property type="entry name" value="NCX, central ion-binding region"/>
    <property type="match status" value="1"/>
</dbReference>
<evidence type="ECO:0000259" key="6">
    <source>
        <dbReference type="Pfam" id="PF01699"/>
    </source>
</evidence>
<feature type="domain" description="Sodium/calcium exchanger membrane region" evidence="6">
    <location>
        <begin position="169"/>
        <end position="310"/>
    </location>
</feature>
<comment type="subcellular location">
    <subcellularLocation>
        <location evidence="1">Membrane</location>
        <topology evidence="1">Multi-pass membrane protein</topology>
    </subcellularLocation>
</comment>
<evidence type="ECO:0000313" key="7">
    <source>
        <dbReference type="EMBL" id="ALE17046.1"/>
    </source>
</evidence>
<evidence type="ECO:0000256" key="2">
    <source>
        <dbReference type="ARBA" id="ARBA00022692"/>
    </source>
</evidence>
<feature type="transmembrane region" description="Helical" evidence="5">
    <location>
        <begin position="233"/>
        <end position="253"/>
    </location>
</feature>
<organism evidence="7 8">
    <name type="scientific">Altererythrobacter epoxidivorans</name>
    <dbReference type="NCBI Taxonomy" id="361183"/>
    <lineage>
        <taxon>Bacteria</taxon>
        <taxon>Pseudomonadati</taxon>
        <taxon>Pseudomonadota</taxon>
        <taxon>Alphaproteobacteria</taxon>
        <taxon>Sphingomonadales</taxon>
        <taxon>Erythrobacteraceae</taxon>
        <taxon>Altererythrobacter</taxon>
    </lineage>
</organism>
<keyword evidence="4 5" id="KW-0472">Membrane</keyword>
<dbReference type="PATRIC" id="fig|361183.4.peg.1727"/>
<feature type="transmembrane region" description="Helical" evidence="5">
    <location>
        <begin position="108"/>
        <end position="141"/>
    </location>
</feature>
<dbReference type="OrthoDB" id="9794225at2"/>
<proteinExistence type="predicted"/>
<evidence type="ECO:0000313" key="8">
    <source>
        <dbReference type="Proteomes" id="UP000057938"/>
    </source>
</evidence>
<evidence type="ECO:0000256" key="5">
    <source>
        <dbReference type="SAM" id="Phobius"/>
    </source>
</evidence>
<dbReference type="GO" id="GO:0008273">
    <property type="term" value="F:calcium, potassium:sodium antiporter activity"/>
    <property type="evidence" value="ECO:0007669"/>
    <property type="project" value="TreeGrafter"/>
</dbReference>
<keyword evidence="3 5" id="KW-1133">Transmembrane helix</keyword>
<evidence type="ECO:0000256" key="3">
    <source>
        <dbReference type="ARBA" id="ARBA00022989"/>
    </source>
</evidence>
<evidence type="ECO:0000256" key="4">
    <source>
        <dbReference type="ARBA" id="ARBA00023136"/>
    </source>
</evidence>
<dbReference type="GO" id="GO:0005886">
    <property type="term" value="C:plasma membrane"/>
    <property type="evidence" value="ECO:0007669"/>
    <property type="project" value="TreeGrafter"/>
</dbReference>
<evidence type="ECO:0000256" key="1">
    <source>
        <dbReference type="ARBA" id="ARBA00004141"/>
    </source>
</evidence>
<dbReference type="STRING" id="361183.AMC99_01756"/>
<dbReference type="GO" id="GO:0006874">
    <property type="term" value="P:intracellular calcium ion homeostasis"/>
    <property type="evidence" value="ECO:0007669"/>
    <property type="project" value="TreeGrafter"/>
</dbReference>
<name>A0A0M3TAM8_9SPHN</name>
<dbReference type="NCBIfam" id="TIGR00367">
    <property type="entry name" value="calcium/sodium antiporter"/>
    <property type="match status" value="1"/>
</dbReference>
<dbReference type="Pfam" id="PF01699">
    <property type="entry name" value="Na_Ca_ex"/>
    <property type="match status" value="2"/>
</dbReference>